<feature type="compositionally biased region" description="Polar residues" evidence="1">
    <location>
        <begin position="25"/>
        <end position="36"/>
    </location>
</feature>
<name>A0A6A6HYA0_9PLEO</name>
<organism evidence="2 3">
    <name type="scientific">Trematosphaeria pertusa</name>
    <dbReference type="NCBI Taxonomy" id="390896"/>
    <lineage>
        <taxon>Eukaryota</taxon>
        <taxon>Fungi</taxon>
        <taxon>Dikarya</taxon>
        <taxon>Ascomycota</taxon>
        <taxon>Pezizomycotina</taxon>
        <taxon>Dothideomycetes</taxon>
        <taxon>Pleosporomycetidae</taxon>
        <taxon>Pleosporales</taxon>
        <taxon>Massarineae</taxon>
        <taxon>Trematosphaeriaceae</taxon>
        <taxon>Trematosphaeria</taxon>
    </lineage>
</organism>
<protein>
    <submittedName>
        <fullName evidence="2">Uncharacterized protein</fullName>
    </submittedName>
</protein>
<accession>A0A6A6HYA0</accession>
<proteinExistence type="predicted"/>
<dbReference type="OrthoDB" id="3799620at2759"/>
<evidence type="ECO:0000313" key="2">
    <source>
        <dbReference type="EMBL" id="KAF2242692.1"/>
    </source>
</evidence>
<dbReference type="RefSeq" id="XP_033677696.1">
    <property type="nucleotide sequence ID" value="XM_033830240.1"/>
</dbReference>
<dbReference type="EMBL" id="ML987207">
    <property type="protein sequence ID" value="KAF2242692.1"/>
    <property type="molecule type" value="Genomic_DNA"/>
</dbReference>
<feature type="region of interest" description="Disordered" evidence="1">
    <location>
        <begin position="1"/>
        <end position="36"/>
    </location>
</feature>
<sequence length="302" mass="34069">MAVAGNITKPKGADEDADEDAAASPSISTSQPATTTRRNFVDLPRELRDKVYDELWKGSAIIDVHVGRLLFRVTYGRDYLRRSTLLPMWLRTSKSILHEGLEQLFRKSTWECVQLKNRRIGHTRSLLLGPSVAPNMAFLLPLLQTARPEGKLRPLDLPDLEACMRLFEGDTPIRVLHLEILYLRQPTMAVDLSFVKQIKRPVERLEVKVSEMPFTTGDPAFEATTVPALKEEVARVGALVAGKKGRLTMEKVLEPGNDKSKGAWVFVYEKERDNHPASSRRWGRVSALLSVFIPHRTGTYSR</sequence>
<evidence type="ECO:0000256" key="1">
    <source>
        <dbReference type="SAM" id="MobiDB-lite"/>
    </source>
</evidence>
<dbReference type="Proteomes" id="UP000800094">
    <property type="component" value="Unassembled WGS sequence"/>
</dbReference>
<dbReference type="AlphaFoldDB" id="A0A6A6HYA0"/>
<reference evidence="2" key="1">
    <citation type="journal article" date="2020" name="Stud. Mycol.">
        <title>101 Dothideomycetes genomes: a test case for predicting lifestyles and emergence of pathogens.</title>
        <authorList>
            <person name="Haridas S."/>
            <person name="Albert R."/>
            <person name="Binder M."/>
            <person name="Bloem J."/>
            <person name="Labutti K."/>
            <person name="Salamov A."/>
            <person name="Andreopoulos B."/>
            <person name="Baker S."/>
            <person name="Barry K."/>
            <person name="Bills G."/>
            <person name="Bluhm B."/>
            <person name="Cannon C."/>
            <person name="Castanera R."/>
            <person name="Culley D."/>
            <person name="Daum C."/>
            <person name="Ezra D."/>
            <person name="Gonzalez J."/>
            <person name="Henrissat B."/>
            <person name="Kuo A."/>
            <person name="Liang C."/>
            <person name="Lipzen A."/>
            <person name="Lutzoni F."/>
            <person name="Magnuson J."/>
            <person name="Mondo S."/>
            <person name="Nolan M."/>
            <person name="Ohm R."/>
            <person name="Pangilinan J."/>
            <person name="Park H.-J."/>
            <person name="Ramirez L."/>
            <person name="Alfaro M."/>
            <person name="Sun H."/>
            <person name="Tritt A."/>
            <person name="Yoshinaga Y."/>
            <person name="Zwiers L.-H."/>
            <person name="Turgeon B."/>
            <person name="Goodwin S."/>
            <person name="Spatafora J."/>
            <person name="Crous P."/>
            <person name="Grigoriev I."/>
        </authorList>
    </citation>
    <scope>NUCLEOTIDE SEQUENCE</scope>
    <source>
        <strain evidence="2">CBS 122368</strain>
    </source>
</reference>
<keyword evidence="3" id="KW-1185">Reference proteome</keyword>
<gene>
    <name evidence="2" type="ORF">BU26DRAFT_524257</name>
</gene>
<evidence type="ECO:0000313" key="3">
    <source>
        <dbReference type="Proteomes" id="UP000800094"/>
    </source>
</evidence>
<dbReference type="GeneID" id="54583570"/>